<gene>
    <name evidence="1" type="ORF">PoB_007047000</name>
</gene>
<dbReference type="EMBL" id="BLXT01007928">
    <property type="protein sequence ID" value="GFO43965.1"/>
    <property type="molecule type" value="Genomic_DNA"/>
</dbReference>
<comment type="caution">
    <text evidence="1">The sequence shown here is derived from an EMBL/GenBank/DDBJ whole genome shotgun (WGS) entry which is preliminary data.</text>
</comment>
<protein>
    <submittedName>
        <fullName evidence="1">Uncharacterized protein</fullName>
    </submittedName>
</protein>
<organism evidence="1 2">
    <name type="scientific">Plakobranchus ocellatus</name>
    <dbReference type="NCBI Taxonomy" id="259542"/>
    <lineage>
        <taxon>Eukaryota</taxon>
        <taxon>Metazoa</taxon>
        <taxon>Spiralia</taxon>
        <taxon>Lophotrochozoa</taxon>
        <taxon>Mollusca</taxon>
        <taxon>Gastropoda</taxon>
        <taxon>Heterobranchia</taxon>
        <taxon>Euthyneura</taxon>
        <taxon>Panpulmonata</taxon>
        <taxon>Sacoglossa</taxon>
        <taxon>Placobranchoidea</taxon>
        <taxon>Plakobranchidae</taxon>
        <taxon>Plakobranchus</taxon>
    </lineage>
</organism>
<accession>A0AAV4DIZ1</accession>
<keyword evidence="2" id="KW-1185">Reference proteome</keyword>
<name>A0AAV4DIZ1_9GAST</name>
<dbReference type="AlphaFoldDB" id="A0AAV4DIZ1"/>
<sequence length="139" mass="16133">MTHQEPPSRSVPPLSPLHELNSLGIWTRPGQFYGRWLKMPEPQQDHCNQVFVCYVKQCVSGQIRALILFILQLHTLLRDFACNGRQYSPWAARSNKILHSLKEMSSSDFFDPKEMVNKLKNQDPYDADEKAAYYEPGYC</sequence>
<evidence type="ECO:0000313" key="1">
    <source>
        <dbReference type="EMBL" id="GFO43965.1"/>
    </source>
</evidence>
<proteinExistence type="predicted"/>
<reference evidence="1 2" key="1">
    <citation type="journal article" date="2021" name="Elife">
        <title>Chloroplast acquisition without the gene transfer in kleptoplastic sea slugs, Plakobranchus ocellatus.</title>
        <authorList>
            <person name="Maeda T."/>
            <person name="Takahashi S."/>
            <person name="Yoshida T."/>
            <person name="Shimamura S."/>
            <person name="Takaki Y."/>
            <person name="Nagai Y."/>
            <person name="Toyoda A."/>
            <person name="Suzuki Y."/>
            <person name="Arimoto A."/>
            <person name="Ishii H."/>
            <person name="Satoh N."/>
            <person name="Nishiyama T."/>
            <person name="Hasebe M."/>
            <person name="Maruyama T."/>
            <person name="Minagawa J."/>
            <person name="Obokata J."/>
            <person name="Shigenobu S."/>
        </authorList>
    </citation>
    <scope>NUCLEOTIDE SEQUENCE [LARGE SCALE GENOMIC DNA]</scope>
</reference>
<dbReference type="Proteomes" id="UP000735302">
    <property type="component" value="Unassembled WGS sequence"/>
</dbReference>
<evidence type="ECO:0000313" key="2">
    <source>
        <dbReference type="Proteomes" id="UP000735302"/>
    </source>
</evidence>